<name>A0A6A5V9P2_9PLEO</name>
<dbReference type="InterPro" id="IPR045518">
    <property type="entry name" value="2EXR"/>
</dbReference>
<dbReference type="OrthoDB" id="3801407at2759"/>
<dbReference type="PANTHER" id="PTHR42085:SF1">
    <property type="entry name" value="F-BOX DOMAIN-CONTAINING PROTEIN"/>
    <property type="match status" value="1"/>
</dbReference>
<organism evidence="2 3">
    <name type="scientific">Bimuria novae-zelandiae CBS 107.79</name>
    <dbReference type="NCBI Taxonomy" id="1447943"/>
    <lineage>
        <taxon>Eukaryota</taxon>
        <taxon>Fungi</taxon>
        <taxon>Dikarya</taxon>
        <taxon>Ascomycota</taxon>
        <taxon>Pezizomycotina</taxon>
        <taxon>Dothideomycetes</taxon>
        <taxon>Pleosporomycetidae</taxon>
        <taxon>Pleosporales</taxon>
        <taxon>Massarineae</taxon>
        <taxon>Didymosphaeriaceae</taxon>
        <taxon>Bimuria</taxon>
    </lineage>
</organism>
<dbReference type="Pfam" id="PF20150">
    <property type="entry name" value="2EXR"/>
    <property type="match status" value="1"/>
</dbReference>
<protein>
    <recommendedName>
        <fullName evidence="1">2EXR domain-containing protein</fullName>
    </recommendedName>
</protein>
<sequence>MFPFLKLPAELRNRVYNFVATPATDPIHISHPKNDVHKIDSQKEKARSMGTYAALTRVCSQIRKEYLPLHQEQARVSLDYDDLDDYMRTFFMLERPGKLLRINVSSHINQSQHHYVNILRLLRAQACVPNFECRAEWTGTDPPVDRDEGLAWRTARYAYAELKNHLDNHDANWMVLLRENSYSITDIHFLAIHFRFGSATTTFVLNPKGANIPVLSRDSMKRLLDYYGFLRGRLALYLGLNLPPLGFEFAWENHFSFV</sequence>
<dbReference type="EMBL" id="ML976681">
    <property type="protein sequence ID" value="KAF1973390.1"/>
    <property type="molecule type" value="Genomic_DNA"/>
</dbReference>
<keyword evidence="3" id="KW-1185">Reference proteome</keyword>
<gene>
    <name evidence="2" type="ORF">BU23DRAFT_568397</name>
</gene>
<dbReference type="InterPro" id="IPR038883">
    <property type="entry name" value="AN11006-like"/>
</dbReference>
<reference evidence="2" key="1">
    <citation type="journal article" date="2020" name="Stud. Mycol.">
        <title>101 Dothideomycetes genomes: a test case for predicting lifestyles and emergence of pathogens.</title>
        <authorList>
            <person name="Haridas S."/>
            <person name="Albert R."/>
            <person name="Binder M."/>
            <person name="Bloem J."/>
            <person name="Labutti K."/>
            <person name="Salamov A."/>
            <person name="Andreopoulos B."/>
            <person name="Baker S."/>
            <person name="Barry K."/>
            <person name="Bills G."/>
            <person name="Bluhm B."/>
            <person name="Cannon C."/>
            <person name="Castanera R."/>
            <person name="Culley D."/>
            <person name="Daum C."/>
            <person name="Ezra D."/>
            <person name="Gonzalez J."/>
            <person name="Henrissat B."/>
            <person name="Kuo A."/>
            <person name="Liang C."/>
            <person name="Lipzen A."/>
            <person name="Lutzoni F."/>
            <person name="Magnuson J."/>
            <person name="Mondo S."/>
            <person name="Nolan M."/>
            <person name="Ohm R."/>
            <person name="Pangilinan J."/>
            <person name="Park H.-J."/>
            <person name="Ramirez L."/>
            <person name="Alfaro M."/>
            <person name="Sun H."/>
            <person name="Tritt A."/>
            <person name="Yoshinaga Y."/>
            <person name="Zwiers L.-H."/>
            <person name="Turgeon B."/>
            <person name="Goodwin S."/>
            <person name="Spatafora J."/>
            <person name="Crous P."/>
            <person name="Grigoriev I."/>
        </authorList>
    </citation>
    <scope>NUCLEOTIDE SEQUENCE</scope>
    <source>
        <strain evidence="2">CBS 107.79</strain>
    </source>
</reference>
<accession>A0A6A5V9P2</accession>
<evidence type="ECO:0000259" key="1">
    <source>
        <dbReference type="Pfam" id="PF20150"/>
    </source>
</evidence>
<evidence type="ECO:0000313" key="2">
    <source>
        <dbReference type="EMBL" id="KAF1973390.1"/>
    </source>
</evidence>
<proteinExistence type="predicted"/>
<dbReference type="AlphaFoldDB" id="A0A6A5V9P2"/>
<dbReference type="PANTHER" id="PTHR42085">
    <property type="entry name" value="F-BOX DOMAIN-CONTAINING PROTEIN"/>
    <property type="match status" value="1"/>
</dbReference>
<evidence type="ECO:0000313" key="3">
    <source>
        <dbReference type="Proteomes" id="UP000800036"/>
    </source>
</evidence>
<dbReference type="Proteomes" id="UP000800036">
    <property type="component" value="Unassembled WGS sequence"/>
</dbReference>
<feature type="domain" description="2EXR" evidence="1">
    <location>
        <begin position="3"/>
        <end position="72"/>
    </location>
</feature>